<keyword evidence="5" id="KW-0130">Cell adhesion</keyword>
<keyword evidence="7" id="KW-0472">Membrane</keyword>
<evidence type="ECO:0000256" key="8">
    <source>
        <dbReference type="ARBA" id="ARBA00023157"/>
    </source>
</evidence>
<feature type="domain" description="Ig-like" evidence="10">
    <location>
        <begin position="347"/>
        <end position="431"/>
    </location>
</feature>
<evidence type="ECO:0000256" key="6">
    <source>
        <dbReference type="ARBA" id="ARBA00022989"/>
    </source>
</evidence>
<dbReference type="GO" id="GO:0030424">
    <property type="term" value="C:axon"/>
    <property type="evidence" value="ECO:0007669"/>
    <property type="project" value="TreeGrafter"/>
</dbReference>
<evidence type="ECO:0000256" key="4">
    <source>
        <dbReference type="ARBA" id="ARBA00022737"/>
    </source>
</evidence>
<dbReference type="SMART" id="SM00409">
    <property type="entry name" value="IG"/>
    <property type="match status" value="17"/>
</dbReference>
<evidence type="ECO:0000256" key="1">
    <source>
        <dbReference type="ARBA" id="ARBA00004167"/>
    </source>
</evidence>
<dbReference type="CDD" id="cd20958">
    <property type="entry name" value="IgI_5_Dscam"/>
    <property type="match status" value="1"/>
</dbReference>
<dbReference type="GO" id="GO:0098632">
    <property type="term" value="F:cell-cell adhesion mediator activity"/>
    <property type="evidence" value="ECO:0007669"/>
    <property type="project" value="TreeGrafter"/>
</dbReference>
<dbReference type="InterPro" id="IPR003598">
    <property type="entry name" value="Ig_sub2"/>
</dbReference>
<proteinExistence type="predicted"/>
<keyword evidence="9" id="KW-0393">Immunoglobulin domain</keyword>
<feature type="domain" description="Ig-like" evidence="10">
    <location>
        <begin position="1101"/>
        <end position="1193"/>
    </location>
</feature>
<feature type="domain" description="Ig-like" evidence="10">
    <location>
        <begin position="249"/>
        <end position="342"/>
    </location>
</feature>
<keyword evidence="3" id="KW-0732">Signal</keyword>
<dbReference type="GO" id="GO:0007411">
    <property type="term" value="P:axon guidance"/>
    <property type="evidence" value="ECO:0007669"/>
    <property type="project" value="TreeGrafter"/>
</dbReference>
<feature type="domain" description="Ig-like" evidence="10">
    <location>
        <begin position="438"/>
        <end position="529"/>
    </location>
</feature>
<dbReference type="FunFam" id="2.60.40.10:FF:000302">
    <property type="entry name" value="Down syndrome cell adhesion molecule, isoform D"/>
    <property type="match status" value="1"/>
</dbReference>
<dbReference type="Gene3D" id="2.60.40.10">
    <property type="entry name" value="Immunoglobulins"/>
    <property type="match status" value="17"/>
</dbReference>
<feature type="domain" description="Ig-like" evidence="10">
    <location>
        <begin position="1004"/>
        <end position="1096"/>
    </location>
</feature>
<dbReference type="CDD" id="cd20956">
    <property type="entry name" value="IgI_4_Dscam"/>
    <property type="match status" value="1"/>
</dbReference>
<dbReference type="PANTHER" id="PTHR10075:SF101">
    <property type="entry name" value="ZWEI IG DOMAIN PROTEIN ZIG-3"/>
    <property type="match status" value="1"/>
</dbReference>
<comment type="subcellular location">
    <subcellularLocation>
        <location evidence="1">Membrane</location>
        <topology evidence="1">Single-pass membrane protein</topology>
    </subcellularLocation>
</comment>
<dbReference type="EMBL" id="NNAY01000317">
    <property type="protein sequence ID" value="OXU29269.1"/>
    <property type="molecule type" value="Genomic_DNA"/>
</dbReference>
<keyword evidence="6" id="KW-1133">Transmembrane helix</keyword>
<dbReference type="PROSITE" id="PS50835">
    <property type="entry name" value="IG_LIKE"/>
    <property type="match status" value="17"/>
</dbReference>
<keyword evidence="8" id="KW-1015">Disulfide bond</keyword>
<evidence type="ECO:0000256" key="3">
    <source>
        <dbReference type="ARBA" id="ARBA00022729"/>
    </source>
</evidence>
<accession>A0A232FFQ7</accession>
<keyword evidence="12" id="KW-1185">Reference proteome</keyword>
<dbReference type="InterPro" id="IPR013783">
    <property type="entry name" value="Ig-like_fold"/>
</dbReference>
<feature type="domain" description="Ig-like" evidence="10">
    <location>
        <begin position="1296"/>
        <end position="1388"/>
    </location>
</feature>
<feature type="domain" description="Ig-like" evidence="10">
    <location>
        <begin position="712"/>
        <end position="805"/>
    </location>
</feature>
<feature type="domain" description="Ig-like" evidence="10">
    <location>
        <begin position="1490"/>
        <end position="1582"/>
    </location>
</feature>
<evidence type="ECO:0000259" key="10">
    <source>
        <dbReference type="PROSITE" id="PS50835"/>
    </source>
</evidence>
<dbReference type="STRING" id="543379.A0A232FFQ7"/>
<feature type="domain" description="Ig-like" evidence="10">
    <location>
        <begin position="1684"/>
        <end position="1776"/>
    </location>
</feature>
<dbReference type="FunFam" id="2.60.40.10:FF:000324">
    <property type="entry name" value="Down syndrome cell adhesion molecule, isoform D"/>
    <property type="match status" value="1"/>
</dbReference>
<feature type="domain" description="Ig-like" evidence="10">
    <location>
        <begin position="1587"/>
        <end position="1679"/>
    </location>
</feature>
<feature type="domain" description="Ig-like" evidence="10">
    <location>
        <begin position="810"/>
        <end position="902"/>
    </location>
</feature>
<dbReference type="PANTHER" id="PTHR10075">
    <property type="entry name" value="BASIGIN RELATED"/>
    <property type="match status" value="1"/>
</dbReference>
<dbReference type="InterPro" id="IPR007110">
    <property type="entry name" value="Ig-like_dom"/>
</dbReference>
<protein>
    <recommendedName>
        <fullName evidence="10">Ig-like domain-containing protein</fullName>
    </recommendedName>
</protein>
<dbReference type="GO" id="GO:0007156">
    <property type="term" value="P:homophilic cell adhesion via plasma membrane adhesion molecules"/>
    <property type="evidence" value="ECO:0007669"/>
    <property type="project" value="TreeGrafter"/>
</dbReference>
<feature type="domain" description="Ig-like" evidence="10">
    <location>
        <begin position="907"/>
        <end position="999"/>
    </location>
</feature>
<reference evidence="11 12" key="1">
    <citation type="journal article" date="2017" name="Curr. Biol.">
        <title>The Evolution of Venom by Co-option of Single-Copy Genes.</title>
        <authorList>
            <person name="Martinson E.O."/>
            <person name="Mrinalini"/>
            <person name="Kelkar Y.D."/>
            <person name="Chang C.H."/>
            <person name="Werren J.H."/>
        </authorList>
    </citation>
    <scope>NUCLEOTIDE SEQUENCE [LARGE SCALE GENOMIC DNA]</scope>
    <source>
        <strain evidence="11 12">Alberta</strain>
        <tissue evidence="11">Whole body</tissue>
    </source>
</reference>
<dbReference type="InterPro" id="IPR003599">
    <property type="entry name" value="Ig_sub"/>
</dbReference>
<feature type="domain" description="Ig-like" evidence="10">
    <location>
        <begin position="1198"/>
        <end position="1291"/>
    </location>
</feature>
<dbReference type="InterPro" id="IPR013098">
    <property type="entry name" value="Ig_I-set"/>
</dbReference>
<evidence type="ECO:0000256" key="2">
    <source>
        <dbReference type="ARBA" id="ARBA00022692"/>
    </source>
</evidence>
<evidence type="ECO:0000256" key="7">
    <source>
        <dbReference type="ARBA" id="ARBA00023136"/>
    </source>
</evidence>
<feature type="domain" description="Ig-like" evidence="10">
    <location>
        <begin position="1393"/>
        <end position="1487"/>
    </location>
</feature>
<evidence type="ECO:0000256" key="5">
    <source>
        <dbReference type="ARBA" id="ARBA00022889"/>
    </source>
</evidence>
<feature type="domain" description="Ig-like" evidence="10">
    <location>
        <begin position="534"/>
        <end position="627"/>
    </location>
</feature>
<keyword evidence="4" id="KW-0677">Repeat</keyword>
<dbReference type="FunFam" id="2.60.40.10:FF:000017">
    <property type="entry name" value="Down syndrome cell adhesion molecule b"/>
    <property type="match status" value="14"/>
</dbReference>
<dbReference type="SMART" id="SM00408">
    <property type="entry name" value="IGc2"/>
    <property type="match status" value="17"/>
</dbReference>
<dbReference type="Pfam" id="PF13927">
    <property type="entry name" value="Ig_3"/>
    <property type="match status" value="10"/>
</dbReference>
<organism evidence="11 12">
    <name type="scientific">Trichomalopsis sarcophagae</name>
    <dbReference type="NCBI Taxonomy" id="543379"/>
    <lineage>
        <taxon>Eukaryota</taxon>
        <taxon>Metazoa</taxon>
        <taxon>Ecdysozoa</taxon>
        <taxon>Arthropoda</taxon>
        <taxon>Hexapoda</taxon>
        <taxon>Insecta</taxon>
        <taxon>Pterygota</taxon>
        <taxon>Neoptera</taxon>
        <taxon>Endopterygota</taxon>
        <taxon>Hymenoptera</taxon>
        <taxon>Apocrita</taxon>
        <taxon>Proctotrupomorpha</taxon>
        <taxon>Chalcidoidea</taxon>
        <taxon>Pteromalidae</taxon>
        <taxon>Pteromalinae</taxon>
        <taxon>Trichomalopsis</taxon>
    </lineage>
</organism>
<evidence type="ECO:0000313" key="11">
    <source>
        <dbReference type="EMBL" id="OXU29269.1"/>
    </source>
</evidence>
<dbReference type="OrthoDB" id="5969272at2759"/>
<dbReference type="GO" id="GO:0005886">
    <property type="term" value="C:plasma membrane"/>
    <property type="evidence" value="ECO:0007669"/>
    <property type="project" value="TreeGrafter"/>
</dbReference>
<name>A0A232FFQ7_9HYME</name>
<evidence type="ECO:0000256" key="9">
    <source>
        <dbReference type="ARBA" id="ARBA00023319"/>
    </source>
</evidence>
<keyword evidence="2" id="KW-0812">Transmembrane</keyword>
<feature type="domain" description="Ig-like" evidence="10">
    <location>
        <begin position="162"/>
        <end position="241"/>
    </location>
</feature>
<dbReference type="Pfam" id="PF07679">
    <property type="entry name" value="I-set"/>
    <property type="match status" value="7"/>
</dbReference>
<evidence type="ECO:0000313" key="12">
    <source>
        <dbReference type="Proteomes" id="UP000215335"/>
    </source>
</evidence>
<dbReference type="InterPro" id="IPR036179">
    <property type="entry name" value="Ig-like_dom_sf"/>
</dbReference>
<dbReference type="FunFam" id="2.60.40.10:FF:000308">
    <property type="entry name" value="Down syndrome cell adhesion molecule, isoform D"/>
    <property type="match status" value="1"/>
</dbReference>
<gene>
    <name evidence="11" type="ORF">TSAR_012209</name>
</gene>
<comment type="caution">
    <text evidence="11">The sequence shown here is derived from an EMBL/GenBank/DDBJ whole genome shotgun (WGS) entry which is preliminary data.</text>
</comment>
<dbReference type="SUPFAM" id="SSF48726">
    <property type="entry name" value="Immunoglobulin"/>
    <property type="match status" value="17"/>
</dbReference>
<dbReference type="GO" id="GO:0070593">
    <property type="term" value="P:dendrite self-avoidance"/>
    <property type="evidence" value="ECO:0007669"/>
    <property type="project" value="TreeGrafter"/>
</dbReference>
<sequence>MMLSTLYYGPFLTITEPVGSARPKFPTMATQFNAMLHGSMTLLCPAQGFPVPMYRQGCQWYEAFNIGKKNCRFALSRAGFPVAVIQPTTCKAANTIPNCRWYKFIEGTSRRQPVPLNERVRQVSGTLIILEAQVEDSGKYLCVVNNSVGGESVETVLTVTAPLSAEIEPRSQTIDFGRPATFTCNIKGNPIKTISWLKDGKPLGHEETTLRIESVKKDDKGMYQCFIRNDQESAQATAELKLGGRFEPPQIRSAFHEETLQPGPSVYLKCTASGNPTPEITWELDGKRLSNTERFQVGQYVTVNGDVVSNLNISSIHTNDGGLYKCIASSKVGSAEHSARLNVYGLPFIRHMDKKAIVAGETLRVTCPVAGHPIESIVWERDTRVLPINRKQKVFPNGTLIIENVERSTDQATYTCVARNAQGYSARGTLEVQVMETPTIQPFSFTKLPMNAGEFANLQCIVSVGDLPLKIRWSYPGERIGGASGVLVKKVADRVSMLMITAITAKHAGDYVCTAENAAGTASYTAELVVNVGPQLLPIAFNTESANQGDSVSVTCSVLKGDMPMDITWAFNSEPIQPSADQSITIYRVNKHLSTLSIDGATARHAGEYSCTASNVAGSVSHSTQLAINGTFYSSPVDRHISINSDRTKFCFRHDRHIKYVDRFSFSFPNSNRLIESTYVNNQLIHLTNHKKAFAYFPRFSPGNYTLLTVAPQILPFTFGDEPANWGDLVSVTCSVAKGDLPIEISWAFNNVLLKDMQHYDITVASTNRKNSVLSIESVNAKHVGEYTCLASNHAGTASHSAYLSVNVVPQILQFSFGEGPLNSGEMLSITCTIIKGDLPVNFTWTFNDEPIDLDVDSDVNIVANKRVSFLSIDKVDARHAGDYKCIASNAAGADSHTATLSVNVAPQIAPFEITEAPANSGDSISVVCAVVKGDLPMEITWSVDGVPVREKHEDVGVLATTKKNSILSIESVAARHAGIYTCSASNKAGAASHSSNLIVNVAPEIAPFVLGDKPANWGDTVTATCTVIKGDYPIDIKWALNGKPLDRQHEEITVVNTGKRVSLLTIDGVRAHHAGEFTCTASNAAGGTSYSTMLTVNVSPQIVPFVFGDEPANSGESMSTVCTVSRGDQPLEFAWYFNGEKLIADESQGLLISTKKRRSLLEIEAVSYNHAGEYTCSVSNEAGATSHSSVLVVNVPPQVAPVTIGDEPANWGEQVSATCNVLKGDYPIEIQWTLNGEAITSTSHPDISITTSGKKISFLVIDSVSAHHAGEYACIATNLAGSTSRSAILAVNVAPQIMAFSFGDRPANSGESMSATCSVSAGDQPLEFSWFFNDEQLTLSNSHDVTISSSKRRSWLEIDAVSAHHAGTYTCSVSNEAGAASHSTVLVVNVAPQIVPFSFGDGPVNSGESMTTTCAVSVGDKPLEFAWFFNGQPINTQDNPAISVSINKRRSTLDIESVNAGLSGEYTCSVSNLAGATTHSTSLIVNVAPQIAAFAFGDEALNAGDAASLTCSVIKGDSPLEIVWMFNSEPLETRQHDIIVTETGKRTKQLTIDSVDARHAGEYTCIASNIAGSVSRTAALAVNVAPQIVPFTLGDGPANSGETISAFCSVSLGDAPLEFSWYFNGEKLSMNDRQDLTISTSKRRSVLEIESVKAHHAGEYTCSVSNGAGATSHSSVLIVNVSPQIVPFTFGDGPANSGESMSTICTISRGDYPIEFVWFFNGEEILTSNREDLSISNTKRRSVLEIESVSAHHAGEYTCSVSNAVGAASHSSVLIVNANDLICVDRKKTRKYFKCFKFLIIFNLFLY</sequence>
<dbReference type="Proteomes" id="UP000215335">
    <property type="component" value="Unassembled WGS sequence"/>
</dbReference>
<feature type="domain" description="Ig-like" evidence="10">
    <location>
        <begin position="23"/>
        <end position="158"/>
    </location>
</feature>